<reference evidence="2 3" key="1">
    <citation type="journal article" date="2019" name="Int. J. Syst. Evol. Microbiol.">
        <title>The Global Catalogue of Microorganisms (GCM) 10K type strain sequencing project: providing services to taxonomists for standard genome sequencing and annotation.</title>
        <authorList>
            <consortium name="The Broad Institute Genomics Platform"/>
            <consortium name="The Broad Institute Genome Sequencing Center for Infectious Disease"/>
            <person name="Wu L."/>
            <person name="Ma J."/>
        </authorList>
    </citation>
    <scope>NUCLEOTIDE SEQUENCE [LARGE SCALE GENOMIC DNA]</scope>
    <source>
        <strain evidence="2 3">JCM 16114</strain>
    </source>
</reference>
<accession>A0ABN3D156</accession>
<evidence type="ECO:0000313" key="3">
    <source>
        <dbReference type="Proteomes" id="UP001499843"/>
    </source>
</evidence>
<comment type="caution">
    <text evidence="2">The sequence shown here is derived from an EMBL/GenBank/DDBJ whole genome shotgun (WGS) entry which is preliminary data.</text>
</comment>
<dbReference type="Pfam" id="PF21806">
    <property type="entry name" value="DUF6879"/>
    <property type="match status" value="1"/>
</dbReference>
<name>A0ABN3D156_9ACTN</name>
<gene>
    <name evidence="2" type="ORF">GCM10009850_109940</name>
</gene>
<dbReference type="Proteomes" id="UP001499843">
    <property type="component" value="Unassembled WGS sequence"/>
</dbReference>
<proteinExistence type="predicted"/>
<dbReference type="RefSeq" id="WP_344494331.1">
    <property type="nucleotide sequence ID" value="NZ_BAAAQX010000051.1"/>
</dbReference>
<sequence>MTPAEEVDEALRRCRSSALHLEMRDGYMLDDPDYRAWREGHRLDPEDRSSWWRPWLQNIADTVARGAEVRRARIVSEPISNYIRYEYDVTFPNVQAGEEVRWLSRRRATDLALPGNDFWLFDGEELLVNHFSGEGDWLAVEHITDLDVIKFGAEAFEAVWRRAIPHGQYQPS</sequence>
<evidence type="ECO:0000313" key="2">
    <source>
        <dbReference type="EMBL" id="GAA2215526.1"/>
    </source>
</evidence>
<protein>
    <recommendedName>
        <fullName evidence="1">DUF6879 domain-containing protein</fullName>
    </recommendedName>
</protein>
<keyword evidence="3" id="KW-1185">Reference proteome</keyword>
<evidence type="ECO:0000259" key="1">
    <source>
        <dbReference type="Pfam" id="PF21806"/>
    </source>
</evidence>
<organism evidence="2 3">
    <name type="scientific">Nonomuraea monospora</name>
    <dbReference type="NCBI Taxonomy" id="568818"/>
    <lineage>
        <taxon>Bacteria</taxon>
        <taxon>Bacillati</taxon>
        <taxon>Actinomycetota</taxon>
        <taxon>Actinomycetes</taxon>
        <taxon>Streptosporangiales</taxon>
        <taxon>Streptosporangiaceae</taxon>
        <taxon>Nonomuraea</taxon>
    </lineage>
</organism>
<dbReference type="InterPro" id="IPR049244">
    <property type="entry name" value="DUF6879"/>
</dbReference>
<feature type="domain" description="DUF6879" evidence="1">
    <location>
        <begin position="5"/>
        <end position="170"/>
    </location>
</feature>
<dbReference type="EMBL" id="BAAAQX010000051">
    <property type="protein sequence ID" value="GAA2215526.1"/>
    <property type="molecule type" value="Genomic_DNA"/>
</dbReference>